<dbReference type="Proteomes" id="UP000694551">
    <property type="component" value="Unplaced"/>
</dbReference>
<dbReference type="Gene3D" id="1.20.1250.20">
    <property type="entry name" value="MFS general substrate transporter like domains"/>
    <property type="match status" value="1"/>
</dbReference>
<accession>A0A8D0EW26</accession>
<feature type="transmembrane region" description="Helical" evidence="6">
    <location>
        <begin position="396"/>
        <end position="415"/>
    </location>
</feature>
<feature type="compositionally biased region" description="Basic and acidic residues" evidence="5">
    <location>
        <begin position="517"/>
        <end position="549"/>
    </location>
</feature>
<evidence type="ECO:0000256" key="1">
    <source>
        <dbReference type="ARBA" id="ARBA00004141"/>
    </source>
</evidence>
<evidence type="ECO:0000256" key="2">
    <source>
        <dbReference type="ARBA" id="ARBA00022692"/>
    </source>
</evidence>
<dbReference type="FunFam" id="1.20.1250.20:FF:000023">
    <property type="entry name" value="Solute carrier family 22 member 6"/>
    <property type="match status" value="1"/>
</dbReference>
<dbReference type="SUPFAM" id="SSF103473">
    <property type="entry name" value="MFS general substrate transporter"/>
    <property type="match status" value="1"/>
</dbReference>
<keyword evidence="3 6" id="KW-1133">Transmembrane helix</keyword>
<comment type="subcellular location">
    <subcellularLocation>
        <location evidence="1">Membrane</location>
        <topology evidence="1">Multi-pass membrane protein</topology>
    </subcellularLocation>
</comment>
<dbReference type="PANTHER" id="PTHR24064">
    <property type="entry name" value="SOLUTE CARRIER FAMILY 22 MEMBER"/>
    <property type="match status" value="1"/>
</dbReference>
<dbReference type="InterPro" id="IPR036259">
    <property type="entry name" value="MFS_trans_sf"/>
</dbReference>
<evidence type="ECO:0000256" key="3">
    <source>
        <dbReference type="ARBA" id="ARBA00022989"/>
    </source>
</evidence>
<evidence type="ECO:0000256" key="6">
    <source>
        <dbReference type="SAM" id="Phobius"/>
    </source>
</evidence>
<feature type="transmembrane region" description="Helical" evidence="6">
    <location>
        <begin position="136"/>
        <end position="155"/>
    </location>
</feature>
<proteinExistence type="predicted"/>
<keyword evidence="2 6" id="KW-0812">Transmembrane</keyword>
<evidence type="ECO:0000313" key="8">
    <source>
        <dbReference type="Ensembl" id="ENSSOCP00000007557.1"/>
    </source>
</evidence>
<feature type="transmembrane region" description="Helical" evidence="6">
    <location>
        <begin position="221"/>
        <end position="243"/>
    </location>
</feature>
<feature type="domain" description="Major facilitator superfamily (MFS) profile" evidence="7">
    <location>
        <begin position="27"/>
        <end position="505"/>
    </location>
</feature>
<dbReference type="Pfam" id="PF00083">
    <property type="entry name" value="Sugar_tr"/>
    <property type="match status" value="1"/>
</dbReference>
<evidence type="ECO:0000256" key="4">
    <source>
        <dbReference type="ARBA" id="ARBA00023136"/>
    </source>
</evidence>
<dbReference type="Ensembl" id="ENSSOCT00000007749.1">
    <property type="protein sequence ID" value="ENSSOCP00000007557.1"/>
    <property type="gene ID" value="ENSSOCG00000005723.1"/>
</dbReference>
<feature type="region of interest" description="Disordered" evidence="5">
    <location>
        <begin position="517"/>
        <end position="562"/>
    </location>
</feature>
<protein>
    <submittedName>
        <fullName evidence="8">Solute carrier family 22 member 8</fullName>
    </submittedName>
</protein>
<feature type="transmembrane region" description="Helical" evidence="6">
    <location>
        <begin position="477"/>
        <end position="500"/>
    </location>
</feature>
<evidence type="ECO:0000256" key="5">
    <source>
        <dbReference type="SAM" id="MobiDB-lite"/>
    </source>
</evidence>
<dbReference type="AlphaFoldDB" id="A0A8D0EW26"/>
<feature type="transmembrane region" description="Helical" evidence="6">
    <location>
        <begin position="249"/>
        <end position="269"/>
    </location>
</feature>
<feature type="transmembrane region" description="Helical" evidence="6">
    <location>
        <begin position="338"/>
        <end position="357"/>
    </location>
</feature>
<dbReference type="InterPro" id="IPR005829">
    <property type="entry name" value="Sugar_transporter_CS"/>
</dbReference>
<feature type="transmembrane region" description="Helical" evidence="6">
    <location>
        <begin position="363"/>
        <end position="384"/>
    </location>
</feature>
<feature type="transmembrane region" description="Helical" evidence="6">
    <location>
        <begin position="453"/>
        <end position="471"/>
    </location>
</feature>
<name>A0A8D0EW26_STROC</name>
<feature type="transmembrane region" description="Helical" evidence="6">
    <location>
        <begin position="193"/>
        <end position="214"/>
    </location>
</feature>
<sequence>MPFGAVLAQVGGLGRFQVLQTALLVVPILLMASHNLLQNFTAAVPPHRCRGNMGPSNGTLGPIGATLGWSNGTLGSPDATLGSCRRYVASSPTNGSTGPRATEPCRDGWDYDRSVYVATIVTEWDLVCSYRQLRQMAQSIYMAGVLVGALVLGGLSDRFGRKAMLMWSYLQLGVMGTCTAFAPNYASYCVFRFAGGMALSGFGLSIACLVVEWIPTPYRTITVAITGFAYTMGQILLAAVAYAVPHWRWLQLTVSLPFFVFLLYSWWLAESARWLVLSGKAERAVKVLQRVARLNKRKEEGEKITVEVLKSNMKEELAGLKSSYTVTDLVRTPVIRHIFFCLSIIWFSTSFSYYALAMDLQNFGVSIYLIQVIFGAVDFPAKVVVTISMSYIGRRVSLMAPLFLAGLVIIANIFLQTVRTALAVIGKGCLSASFNCVFLYTTELYPTPIRQTGLGFGSTMARVGGIVAPLVKMMDEYYPFLPPAVYGVAPVVAAVVAGFLPETLNAPLPDTIEEVESRLGVGDEGRDGQTDGRTEGAKRKKTEDPKEKIPLQPQDKAPQKEA</sequence>
<dbReference type="GO" id="GO:0022857">
    <property type="term" value="F:transmembrane transporter activity"/>
    <property type="evidence" value="ECO:0007669"/>
    <property type="project" value="InterPro"/>
</dbReference>
<organism evidence="8 9">
    <name type="scientific">Strix occidentalis caurina</name>
    <name type="common">northern spotted owl</name>
    <dbReference type="NCBI Taxonomy" id="311401"/>
    <lineage>
        <taxon>Eukaryota</taxon>
        <taxon>Metazoa</taxon>
        <taxon>Chordata</taxon>
        <taxon>Craniata</taxon>
        <taxon>Vertebrata</taxon>
        <taxon>Euteleostomi</taxon>
        <taxon>Archelosauria</taxon>
        <taxon>Archosauria</taxon>
        <taxon>Dinosauria</taxon>
        <taxon>Saurischia</taxon>
        <taxon>Theropoda</taxon>
        <taxon>Coelurosauria</taxon>
        <taxon>Aves</taxon>
        <taxon>Neognathae</taxon>
        <taxon>Neoaves</taxon>
        <taxon>Telluraves</taxon>
        <taxon>Strigiformes</taxon>
        <taxon>Strigidae</taxon>
        <taxon>Strix</taxon>
    </lineage>
</organism>
<keyword evidence="9" id="KW-1185">Reference proteome</keyword>
<feature type="transmembrane region" description="Helical" evidence="6">
    <location>
        <begin position="421"/>
        <end position="441"/>
    </location>
</feature>
<evidence type="ECO:0000259" key="7">
    <source>
        <dbReference type="PROSITE" id="PS50850"/>
    </source>
</evidence>
<evidence type="ECO:0000313" key="9">
    <source>
        <dbReference type="Proteomes" id="UP000694551"/>
    </source>
</evidence>
<dbReference type="InterPro" id="IPR005828">
    <property type="entry name" value="MFS_sugar_transport-like"/>
</dbReference>
<dbReference type="InterPro" id="IPR020846">
    <property type="entry name" value="MFS_dom"/>
</dbReference>
<keyword evidence="4 6" id="KW-0472">Membrane</keyword>
<reference evidence="8" key="2">
    <citation type="submission" date="2025-09" db="UniProtKB">
        <authorList>
            <consortium name="Ensembl"/>
        </authorList>
    </citation>
    <scope>IDENTIFICATION</scope>
</reference>
<dbReference type="PROSITE" id="PS00216">
    <property type="entry name" value="SUGAR_TRANSPORT_1"/>
    <property type="match status" value="1"/>
</dbReference>
<dbReference type="PROSITE" id="PS50850">
    <property type="entry name" value="MFS"/>
    <property type="match status" value="1"/>
</dbReference>
<feature type="transmembrane region" description="Helical" evidence="6">
    <location>
        <begin position="167"/>
        <end position="187"/>
    </location>
</feature>
<reference evidence="8" key="1">
    <citation type="submission" date="2025-08" db="UniProtKB">
        <authorList>
            <consortium name="Ensembl"/>
        </authorList>
    </citation>
    <scope>IDENTIFICATION</scope>
</reference>
<dbReference type="GO" id="GO:0016020">
    <property type="term" value="C:membrane"/>
    <property type="evidence" value="ECO:0007669"/>
    <property type="project" value="UniProtKB-SubCell"/>
</dbReference>